<sequence length="320" mass="36828">MGISSPLKNPEIWRYRRGDFTDRRLINRDYGTSIIHGIAPSRNSSHIVLYAQASDHGYSAGWREDGLYEYMGVSRLDERTGRPAAGPANFSRRDNNTLLTSWRQGRPLQLLERKGRGPRPFRYVDSFILHDWFEKDAGDGAYVPIFLLRPVEEATHAPHPSYCIHSSEQVQLIPVERHALLSTLRDGSADHRSMRPEARLEKSFCLFMLRQGYPVWRFEIRHTVGCHPLYTDVWVGGVNLLLETKAKADRDHVRQALAQLIDYTRFLSNPYRAVLVPERPKGDLLKLSHTQQAAVIWPGTRGNWESSAMWLSHLGITYRR</sequence>
<name>A0ABV3LQX6_9ACTN</name>
<gene>
    <name evidence="1" type="ORF">AB0887_07835</name>
</gene>
<comment type="caution">
    <text evidence="1">The sequence shown here is derived from an EMBL/GenBank/DDBJ whole genome shotgun (WGS) entry which is preliminary data.</text>
</comment>
<dbReference type="EMBL" id="JBEYRS010000002">
    <property type="protein sequence ID" value="MEW2361871.1"/>
    <property type="molecule type" value="Genomic_DNA"/>
</dbReference>
<evidence type="ECO:0000313" key="2">
    <source>
        <dbReference type="Proteomes" id="UP001553843"/>
    </source>
</evidence>
<protein>
    <recommendedName>
        <fullName evidence="3">Restriction endonuclease</fullName>
    </recommendedName>
</protein>
<evidence type="ECO:0000313" key="1">
    <source>
        <dbReference type="EMBL" id="MEW2361871.1"/>
    </source>
</evidence>
<accession>A0ABV3LQX6</accession>
<dbReference type="RefSeq" id="WP_359775774.1">
    <property type="nucleotide sequence ID" value="NZ_JBEYRR010000002.1"/>
</dbReference>
<reference evidence="1 2" key="1">
    <citation type="submission" date="2024-06" db="EMBL/GenBank/DDBJ databases">
        <title>The Natural Products Discovery Center: Release of the First 8490 Sequenced Strains for Exploring Actinobacteria Biosynthetic Diversity.</title>
        <authorList>
            <person name="Kalkreuter E."/>
            <person name="Kautsar S.A."/>
            <person name="Yang D."/>
            <person name="Bader C.D."/>
            <person name="Teijaro C.N."/>
            <person name="Fluegel L."/>
            <person name="Davis C.M."/>
            <person name="Simpson J.R."/>
            <person name="Lauterbach L."/>
            <person name="Steele A.D."/>
            <person name="Gui C."/>
            <person name="Meng S."/>
            <person name="Li G."/>
            <person name="Viehrig K."/>
            <person name="Ye F."/>
            <person name="Su P."/>
            <person name="Kiefer A.F."/>
            <person name="Nichols A."/>
            <person name="Cepeda A.J."/>
            <person name="Yan W."/>
            <person name="Fan B."/>
            <person name="Jiang Y."/>
            <person name="Adhikari A."/>
            <person name="Zheng C.-J."/>
            <person name="Schuster L."/>
            <person name="Cowan T.M."/>
            <person name="Smanski M.J."/>
            <person name="Chevrette M.G."/>
            <person name="De Carvalho L.P.S."/>
            <person name="Shen B."/>
        </authorList>
    </citation>
    <scope>NUCLEOTIDE SEQUENCE [LARGE SCALE GENOMIC DNA]</scope>
    <source>
        <strain evidence="1 2">NPDC047833</strain>
    </source>
</reference>
<proteinExistence type="predicted"/>
<keyword evidence="2" id="KW-1185">Reference proteome</keyword>
<evidence type="ECO:0008006" key="3">
    <source>
        <dbReference type="Google" id="ProtNLM"/>
    </source>
</evidence>
<dbReference type="Proteomes" id="UP001553843">
    <property type="component" value="Unassembled WGS sequence"/>
</dbReference>
<organism evidence="1 2">
    <name type="scientific">Streptomyces huasconensis</name>
    <dbReference type="NCBI Taxonomy" id="1854574"/>
    <lineage>
        <taxon>Bacteria</taxon>
        <taxon>Bacillati</taxon>
        <taxon>Actinomycetota</taxon>
        <taxon>Actinomycetes</taxon>
        <taxon>Kitasatosporales</taxon>
        <taxon>Streptomycetaceae</taxon>
        <taxon>Streptomyces</taxon>
    </lineage>
</organism>